<keyword evidence="1" id="KW-1133">Transmembrane helix</keyword>
<keyword evidence="3" id="KW-1185">Reference proteome</keyword>
<comment type="caution">
    <text evidence="2">The sequence shown here is derived from an EMBL/GenBank/DDBJ whole genome shotgun (WGS) entry which is preliminary data.</text>
</comment>
<feature type="transmembrane region" description="Helical" evidence="1">
    <location>
        <begin position="240"/>
        <end position="263"/>
    </location>
</feature>
<accession>A0A923LAV9</accession>
<keyword evidence="1" id="KW-0812">Transmembrane</keyword>
<proteinExistence type="predicted"/>
<keyword evidence="1" id="KW-0472">Membrane</keyword>
<evidence type="ECO:0000256" key="1">
    <source>
        <dbReference type="SAM" id="Phobius"/>
    </source>
</evidence>
<dbReference type="AlphaFoldDB" id="A0A923LAV9"/>
<reference evidence="2" key="1">
    <citation type="submission" date="2020-08" db="EMBL/GenBank/DDBJ databases">
        <title>Genome public.</title>
        <authorList>
            <person name="Liu C."/>
            <person name="Sun Q."/>
        </authorList>
    </citation>
    <scope>NUCLEOTIDE SEQUENCE</scope>
    <source>
        <strain evidence="2">NSJ-68</strain>
    </source>
</reference>
<sequence>MFPALNMELEIVRTVLKNQVNDIYVCTDTRKDTGVFYTMVSIHDKSCRKLVTEKLNTERLFFSNRDFIGSFIYENRLNLVFRYYHENLLSLLGSVYLAEFTDCKRAALGLIAACAECGAGPELGALLLNDRNINVTREGEVQFNYFLDFAELEEGLEEPAYLQLVAEKVFGILELNYKGRYETPDSYPGDLRLFYMKLNTTGFSSLGHMIAAVRSMPDKPVEMRGLLWWIRSRFRRIRGFLFRNSMSAFLTILVVVTLIYGSVQVWRRWTVKKAYESNVSYNGIEYIGNVYLGEEE</sequence>
<organism evidence="2 3">
    <name type="scientific">Anaerosacchariphilus hominis</name>
    <dbReference type="NCBI Taxonomy" id="2763017"/>
    <lineage>
        <taxon>Bacteria</taxon>
        <taxon>Bacillati</taxon>
        <taxon>Bacillota</taxon>
        <taxon>Clostridia</taxon>
        <taxon>Lachnospirales</taxon>
        <taxon>Lachnospiraceae</taxon>
        <taxon>Anaerosacchariphilus</taxon>
    </lineage>
</organism>
<dbReference type="Proteomes" id="UP000649345">
    <property type="component" value="Unassembled WGS sequence"/>
</dbReference>
<name>A0A923LAV9_9FIRM</name>
<dbReference type="RefSeq" id="WP_186871607.1">
    <property type="nucleotide sequence ID" value="NZ_JACOOR010000003.1"/>
</dbReference>
<gene>
    <name evidence="2" type="ORF">H8S44_05355</name>
</gene>
<evidence type="ECO:0000313" key="2">
    <source>
        <dbReference type="EMBL" id="MBC5659196.1"/>
    </source>
</evidence>
<evidence type="ECO:0000313" key="3">
    <source>
        <dbReference type="Proteomes" id="UP000649345"/>
    </source>
</evidence>
<dbReference type="EMBL" id="JACOOR010000003">
    <property type="protein sequence ID" value="MBC5659196.1"/>
    <property type="molecule type" value="Genomic_DNA"/>
</dbReference>
<protein>
    <submittedName>
        <fullName evidence="2">Uncharacterized protein</fullName>
    </submittedName>
</protein>